<comment type="similarity">
    <text evidence="1 5">Belongs to the peptidase S41A family.</text>
</comment>
<name>A0A6N2T030_9FIRM</name>
<dbReference type="InterPro" id="IPR055210">
    <property type="entry name" value="CtpA/B_N"/>
</dbReference>
<dbReference type="AlphaFoldDB" id="A0A6N2T030"/>
<feature type="domain" description="PDZ" evidence="6">
    <location>
        <begin position="91"/>
        <end position="175"/>
    </location>
</feature>
<gene>
    <name evidence="7" type="primary">ctpB</name>
    <name evidence="7" type="ORF">AVLFYP127_01923</name>
</gene>
<dbReference type="CDD" id="cd06782">
    <property type="entry name" value="cpPDZ_CPP-like"/>
    <property type="match status" value="1"/>
</dbReference>
<proteinExistence type="inferred from homology"/>
<dbReference type="SUPFAM" id="SSF52096">
    <property type="entry name" value="ClpP/crotonase"/>
    <property type="match status" value="1"/>
</dbReference>
<dbReference type="InterPro" id="IPR041489">
    <property type="entry name" value="PDZ_6"/>
</dbReference>
<dbReference type="InterPro" id="IPR029045">
    <property type="entry name" value="ClpP/crotonase-like_dom_sf"/>
</dbReference>
<dbReference type="Gene3D" id="2.30.42.10">
    <property type="match status" value="1"/>
</dbReference>
<evidence type="ECO:0000259" key="6">
    <source>
        <dbReference type="PROSITE" id="PS50106"/>
    </source>
</evidence>
<evidence type="ECO:0000256" key="3">
    <source>
        <dbReference type="ARBA" id="ARBA00022801"/>
    </source>
</evidence>
<dbReference type="Pfam" id="PF22694">
    <property type="entry name" value="CtpB_N-like"/>
    <property type="match status" value="1"/>
</dbReference>
<dbReference type="GO" id="GO:0030288">
    <property type="term" value="C:outer membrane-bounded periplasmic space"/>
    <property type="evidence" value="ECO:0007669"/>
    <property type="project" value="TreeGrafter"/>
</dbReference>
<dbReference type="SMART" id="SM00228">
    <property type="entry name" value="PDZ"/>
    <property type="match status" value="1"/>
</dbReference>
<sequence length="401" mass="44256">MKKIGKVLLAFLLIIGTGFTGFTLGKNSSNDNRMISEQNQKHMASMEAMKELIDENFLFDYEDKQLYDGSLKGMFENLGDPYTAYYTKEEFDKLMEDVNGKYAGIGVAVQASDEGYIKAISVFDESPAKKAGINVGDYITKVDGVSYSSDQLEEAVSKIRGNVGEKVKITVLRKNSEGKAEEKDIDVERADVKVDTVESKVVEKDDKKIGYIKIKQFEDVTKEEFGKELKALKDAKVDGIVMDLRNNPGGGLDVCLAIADTFLDEGVIVSTVDKKGKEIVEKSDKEMDKTPMTVLINENSASASEILAGAFKDRKRAKIIGKTSFGKGIVQKLFPLDDGSGVKITISEYFTPNKTKIHKIGVKPDVEVEDKSENGALDIENLDKDTQFNKALDTLLEEIKG</sequence>
<dbReference type="SMART" id="SM00245">
    <property type="entry name" value="TSPc"/>
    <property type="match status" value="1"/>
</dbReference>
<dbReference type="GO" id="GO:0007165">
    <property type="term" value="P:signal transduction"/>
    <property type="evidence" value="ECO:0007669"/>
    <property type="project" value="TreeGrafter"/>
</dbReference>
<evidence type="ECO:0000256" key="1">
    <source>
        <dbReference type="ARBA" id="ARBA00009179"/>
    </source>
</evidence>
<reference evidence="7" key="1">
    <citation type="submission" date="2019-11" db="EMBL/GenBank/DDBJ databases">
        <authorList>
            <person name="Feng L."/>
        </authorList>
    </citation>
    <scope>NUCLEOTIDE SEQUENCE</scope>
    <source>
        <strain evidence="7">AvaginalisLFYP127</strain>
    </source>
</reference>
<keyword evidence="2 5" id="KW-0645">Protease</keyword>
<dbReference type="GO" id="GO:0004252">
    <property type="term" value="F:serine-type endopeptidase activity"/>
    <property type="evidence" value="ECO:0007669"/>
    <property type="project" value="UniProtKB-EC"/>
</dbReference>
<evidence type="ECO:0000256" key="4">
    <source>
        <dbReference type="ARBA" id="ARBA00022825"/>
    </source>
</evidence>
<keyword evidence="4 5" id="KW-0720">Serine protease</keyword>
<dbReference type="InterPro" id="IPR001478">
    <property type="entry name" value="PDZ"/>
</dbReference>
<evidence type="ECO:0000256" key="2">
    <source>
        <dbReference type="ARBA" id="ARBA00022670"/>
    </source>
</evidence>
<keyword evidence="3 5" id="KW-0378">Hydrolase</keyword>
<protein>
    <submittedName>
        <fullName evidence="7">Carboxy-terminal processing protease CtpB</fullName>
        <ecNumber evidence="7">3.4.21.102</ecNumber>
    </submittedName>
</protein>
<dbReference type="InterPro" id="IPR004447">
    <property type="entry name" value="Peptidase_S41A"/>
</dbReference>
<dbReference type="RefSeq" id="WP_156328944.1">
    <property type="nucleotide sequence ID" value="NZ_CACRSW010000016.1"/>
</dbReference>
<dbReference type="Pfam" id="PF17820">
    <property type="entry name" value="PDZ_6"/>
    <property type="match status" value="1"/>
</dbReference>
<dbReference type="EC" id="3.4.21.102" evidence="7"/>
<dbReference type="GO" id="GO:0006508">
    <property type="term" value="P:proteolysis"/>
    <property type="evidence" value="ECO:0007669"/>
    <property type="project" value="UniProtKB-KW"/>
</dbReference>
<dbReference type="SUPFAM" id="SSF50156">
    <property type="entry name" value="PDZ domain-like"/>
    <property type="match status" value="1"/>
</dbReference>
<dbReference type="EMBL" id="CACRSW010000016">
    <property type="protein sequence ID" value="VYS97165.1"/>
    <property type="molecule type" value="Genomic_DNA"/>
</dbReference>
<dbReference type="PANTHER" id="PTHR32060">
    <property type="entry name" value="TAIL-SPECIFIC PROTEASE"/>
    <property type="match status" value="1"/>
</dbReference>
<dbReference type="InterPro" id="IPR005151">
    <property type="entry name" value="Tail-specific_protease"/>
</dbReference>
<dbReference type="CDD" id="cd07560">
    <property type="entry name" value="Peptidase_S41_CPP"/>
    <property type="match status" value="1"/>
</dbReference>
<dbReference type="NCBIfam" id="TIGR00225">
    <property type="entry name" value="prc"/>
    <property type="match status" value="1"/>
</dbReference>
<dbReference type="PANTHER" id="PTHR32060:SF30">
    <property type="entry name" value="CARBOXY-TERMINAL PROCESSING PROTEASE CTPA"/>
    <property type="match status" value="1"/>
</dbReference>
<evidence type="ECO:0000313" key="7">
    <source>
        <dbReference type="EMBL" id="VYS97165.1"/>
    </source>
</evidence>
<organism evidence="7">
    <name type="scientific">Anaerococcus vaginalis</name>
    <dbReference type="NCBI Taxonomy" id="33037"/>
    <lineage>
        <taxon>Bacteria</taxon>
        <taxon>Bacillati</taxon>
        <taxon>Bacillota</taxon>
        <taxon>Tissierellia</taxon>
        <taxon>Tissierellales</taxon>
        <taxon>Peptoniphilaceae</taxon>
        <taxon>Anaerococcus</taxon>
    </lineage>
</organism>
<dbReference type="Gene3D" id="3.30.750.44">
    <property type="match status" value="1"/>
</dbReference>
<dbReference type="InterPro" id="IPR036034">
    <property type="entry name" value="PDZ_sf"/>
</dbReference>
<dbReference type="Pfam" id="PF03572">
    <property type="entry name" value="Peptidase_S41"/>
    <property type="match status" value="1"/>
</dbReference>
<dbReference type="PROSITE" id="PS50106">
    <property type="entry name" value="PDZ"/>
    <property type="match status" value="1"/>
</dbReference>
<evidence type="ECO:0000256" key="5">
    <source>
        <dbReference type="RuleBase" id="RU004404"/>
    </source>
</evidence>
<dbReference type="Gene3D" id="3.90.226.10">
    <property type="entry name" value="2-enoyl-CoA Hydratase, Chain A, domain 1"/>
    <property type="match status" value="1"/>
</dbReference>
<accession>A0A6N2T030</accession>